<evidence type="ECO:0000313" key="2">
    <source>
        <dbReference type="EMBL" id="KHJ80805.1"/>
    </source>
</evidence>
<dbReference type="GO" id="GO:0005230">
    <property type="term" value="F:extracellular ligand-gated monoatomic ion channel activity"/>
    <property type="evidence" value="ECO:0007669"/>
    <property type="project" value="InterPro"/>
</dbReference>
<feature type="domain" description="Neurotransmitter-gated ion-channel ligand-binding" evidence="1">
    <location>
        <begin position="27"/>
        <end position="115"/>
    </location>
</feature>
<feature type="non-terminal residue" evidence="2">
    <location>
        <position position="1"/>
    </location>
</feature>
<dbReference type="SUPFAM" id="SSF63712">
    <property type="entry name" value="Nicotinic receptor ligand binding domain-like"/>
    <property type="match status" value="1"/>
</dbReference>
<dbReference type="InterPro" id="IPR006202">
    <property type="entry name" value="Neur_chan_lig-bd"/>
</dbReference>
<name>A0A0B1SC57_OESDE</name>
<accession>A0A0B1SC57</accession>
<keyword evidence="3" id="KW-1185">Reference proteome</keyword>
<sequence length="119" mass="13879">QKSAGQEPGQRDIGYRNISYHNWARQIEKDVLSKVSYKTAPYPSDQQIDVQFIFHSVDHISINEKEQVMLISGRYCMIWRDPHITWDPAKYNNIDTLHAGSFDVWTPKIAVLNGYADFY</sequence>
<gene>
    <name evidence="2" type="ORF">OESDEN_19515</name>
</gene>
<dbReference type="Proteomes" id="UP000053660">
    <property type="component" value="Unassembled WGS sequence"/>
</dbReference>
<dbReference type="Pfam" id="PF02931">
    <property type="entry name" value="Neur_chan_LBD"/>
    <property type="match status" value="1"/>
</dbReference>
<protein>
    <recommendedName>
        <fullName evidence="1">Neurotransmitter-gated ion-channel ligand-binding domain-containing protein</fullName>
    </recommendedName>
</protein>
<proteinExistence type="predicted"/>
<evidence type="ECO:0000259" key="1">
    <source>
        <dbReference type="Pfam" id="PF02931"/>
    </source>
</evidence>
<evidence type="ECO:0000313" key="3">
    <source>
        <dbReference type="Proteomes" id="UP000053660"/>
    </source>
</evidence>
<dbReference type="OrthoDB" id="5818335at2759"/>
<dbReference type="Gene3D" id="2.70.170.10">
    <property type="entry name" value="Neurotransmitter-gated ion-channel ligand-binding domain"/>
    <property type="match status" value="1"/>
</dbReference>
<dbReference type="EMBL" id="KN598802">
    <property type="protein sequence ID" value="KHJ80805.1"/>
    <property type="molecule type" value="Genomic_DNA"/>
</dbReference>
<dbReference type="InterPro" id="IPR036734">
    <property type="entry name" value="Neur_chan_lig-bd_sf"/>
</dbReference>
<dbReference type="GO" id="GO:0016020">
    <property type="term" value="C:membrane"/>
    <property type="evidence" value="ECO:0007669"/>
    <property type="project" value="InterPro"/>
</dbReference>
<reference evidence="2 3" key="1">
    <citation type="submission" date="2014-03" db="EMBL/GenBank/DDBJ databases">
        <title>Draft genome of the hookworm Oesophagostomum dentatum.</title>
        <authorList>
            <person name="Mitreva M."/>
        </authorList>
    </citation>
    <scope>NUCLEOTIDE SEQUENCE [LARGE SCALE GENOMIC DNA]</scope>
    <source>
        <strain evidence="2 3">OD-Hann</strain>
    </source>
</reference>
<organism evidence="2 3">
    <name type="scientific">Oesophagostomum dentatum</name>
    <name type="common">Nodular worm</name>
    <dbReference type="NCBI Taxonomy" id="61180"/>
    <lineage>
        <taxon>Eukaryota</taxon>
        <taxon>Metazoa</taxon>
        <taxon>Ecdysozoa</taxon>
        <taxon>Nematoda</taxon>
        <taxon>Chromadorea</taxon>
        <taxon>Rhabditida</taxon>
        <taxon>Rhabditina</taxon>
        <taxon>Rhabditomorpha</taxon>
        <taxon>Strongyloidea</taxon>
        <taxon>Strongylidae</taxon>
        <taxon>Oesophagostomum</taxon>
    </lineage>
</organism>
<dbReference type="AlphaFoldDB" id="A0A0B1SC57"/>